<evidence type="ECO:0000259" key="3">
    <source>
        <dbReference type="Pfam" id="PF08386"/>
    </source>
</evidence>
<dbReference type="RefSeq" id="WP_035115642.1">
    <property type="nucleotide sequence ID" value="NZ_CP047046.1"/>
</dbReference>
<dbReference type="EMBL" id="JRVJ01000020">
    <property type="protein sequence ID" value="KGM18189.1"/>
    <property type="molecule type" value="Genomic_DNA"/>
</dbReference>
<feature type="signal peptide" evidence="1">
    <location>
        <begin position="1"/>
        <end position="19"/>
    </location>
</feature>
<dbReference type="InterPro" id="IPR000073">
    <property type="entry name" value="AB_hydrolase_1"/>
</dbReference>
<gene>
    <name evidence="4" type="ORF">MA47_09430</name>
</gene>
<dbReference type="InterPro" id="IPR029058">
    <property type="entry name" value="AB_hydrolase_fold"/>
</dbReference>
<dbReference type="GO" id="GO:0003824">
    <property type="term" value="F:catalytic activity"/>
    <property type="evidence" value="ECO:0007669"/>
    <property type="project" value="UniProtKB-ARBA"/>
</dbReference>
<reference evidence="4 5" key="1">
    <citation type="submission" date="2014-10" db="EMBL/GenBank/DDBJ databases">
        <title>Whole Genome sequence of Corynebacterium auriscanis strain CIP 106629.</title>
        <authorList>
            <person name="Hassan S.S."/>
            <person name="Jamal S.B."/>
            <person name="Tiwari S."/>
            <person name="Oliveira L.D.C."/>
            <person name="Souza F."/>
            <person name="Mariano D.C."/>
            <person name="Almeida S."/>
            <person name="Dorella F."/>
            <person name="Pereira F."/>
            <person name="Carvalho A."/>
            <person name="Leal C.A."/>
            <person name="Soares S.D.C."/>
            <person name="Figueiredo H.C."/>
            <person name="Silva A."/>
            <person name="Azevedo V.A."/>
        </authorList>
    </citation>
    <scope>NUCLEOTIDE SEQUENCE [LARGE SCALE GENOMIC DNA]</scope>
    <source>
        <strain evidence="4 5">CIP 106629</strain>
    </source>
</reference>
<dbReference type="GeneID" id="300552053"/>
<evidence type="ECO:0008006" key="6">
    <source>
        <dbReference type="Google" id="ProtNLM"/>
    </source>
</evidence>
<dbReference type="SUPFAM" id="SSF53474">
    <property type="entry name" value="alpha/beta-Hydrolases"/>
    <property type="match status" value="1"/>
</dbReference>
<feature type="domain" description="AB hydrolase-1" evidence="2">
    <location>
        <begin position="108"/>
        <end position="252"/>
    </location>
</feature>
<proteinExistence type="predicted"/>
<feature type="chain" id="PRO_5001997994" description="AB hydrolase-1 domain-containing protein" evidence="1">
    <location>
        <begin position="20"/>
        <end position="520"/>
    </location>
</feature>
<dbReference type="Pfam" id="PF08386">
    <property type="entry name" value="Abhydrolase_4"/>
    <property type="match status" value="1"/>
</dbReference>
<dbReference type="Pfam" id="PF00561">
    <property type="entry name" value="Abhydrolase_1"/>
    <property type="match status" value="1"/>
</dbReference>
<dbReference type="InterPro" id="IPR013595">
    <property type="entry name" value="Pept_S33_TAP-like_C"/>
</dbReference>
<accession>A0A0A2DJT7</accession>
<comment type="caution">
    <text evidence="4">The sequence shown here is derived from an EMBL/GenBank/DDBJ whole genome shotgun (WGS) entry which is preliminary data.</text>
</comment>
<evidence type="ECO:0000313" key="4">
    <source>
        <dbReference type="EMBL" id="KGM18189.1"/>
    </source>
</evidence>
<evidence type="ECO:0000313" key="5">
    <source>
        <dbReference type="Proteomes" id="UP000030145"/>
    </source>
</evidence>
<dbReference type="Proteomes" id="UP000030145">
    <property type="component" value="Unassembled WGS sequence"/>
</dbReference>
<keyword evidence="5" id="KW-1185">Reference proteome</keyword>
<dbReference type="AlphaFoldDB" id="A0A0A2DJT7"/>
<organism evidence="4 5">
    <name type="scientific">Corynebacterium auriscanis</name>
    <dbReference type="NCBI Taxonomy" id="99807"/>
    <lineage>
        <taxon>Bacteria</taxon>
        <taxon>Bacillati</taxon>
        <taxon>Actinomycetota</taxon>
        <taxon>Actinomycetes</taxon>
        <taxon>Mycobacteriales</taxon>
        <taxon>Corynebacteriaceae</taxon>
        <taxon>Corynebacterium</taxon>
    </lineage>
</organism>
<dbReference type="Gene3D" id="3.40.50.1820">
    <property type="entry name" value="alpha/beta hydrolase"/>
    <property type="match status" value="1"/>
</dbReference>
<evidence type="ECO:0000259" key="2">
    <source>
        <dbReference type="Pfam" id="PF00561"/>
    </source>
</evidence>
<evidence type="ECO:0000256" key="1">
    <source>
        <dbReference type="SAM" id="SignalP"/>
    </source>
</evidence>
<protein>
    <recommendedName>
        <fullName evidence="6">AB hydrolase-1 domain-containing protein</fullName>
    </recommendedName>
</protein>
<feature type="domain" description="Peptidase S33 tripeptidyl aminopeptidase-like C-terminal" evidence="3">
    <location>
        <begin position="438"/>
        <end position="519"/>
    </location>
</feature>
<name>A0A0A2DJT7_9CORY</name>
<keyword evidence="1" id="KW-0732">Signal</keyword>
<sequence length="520" mass="56526">MAMTTIVMGSLISAPVASAQKESTATWKPCPKAAITAPDALCTTFQVPQDYRNPTGKKITLTMSKIPATGQSKGVIAGNPGGPGGDALGMFAGNASPDPFGEARVTLPKDVREHYDQIAVEPRGLAFGQPLTCGLDGPAGLAGPVLSPGNIRDLCNMNHPGLVDSITTANTARDLNEARKVLGQDKLNLYGVSYGGLLMATYATMFPGQTGKTLLDSTVSQKNQWLSLEKTRGAQRRDSLEAMFQWIADRDDTYHLGKTPMQVYKRWSDRINKQTGVPAQITPPDMELGDLPAGLRPHGKQVLPVVNKNLPAMWRLYSGWKTLEKLSPEATARAPLFTYTLFTGLYDESKWDSVATFIRDGKLKDDPKTDGAQKKLEKDLQKDEKALRDVAYQSLTMGTVELAIVCNENRNRIDSRLIAPYLVDKFTGGDVMKNLATRMSSGQLCAGWPLPKPSVTLSSKHLQTKPLLLGYNHDSAVTRKGMRDMHAVMGGEMVELDGHKHGVLVHDTDKVADKVSAYFA</sequence>